<accession>A0A9N9EC07</accession>
<evidence type="ECO:0000313" key="1">
    <source>
        <dbReference type="EMBL" id="CAG8668538.1"/>
    </source>
</evidence>
<protein>
    <submittedName>
        <fullName evidence="1">15334_t:CDS:1</fullName>
    </submittedName>
</protein>
<dbReference type="EMBL" id="CAJVPP010005680">
    <property type="protein sequence ID" value="CAG8668538.1"/>
    <property type="molecule type" value="Genomic_DNA"/>
</dbReference>
<reference evidence="1" key="1">
    <citation type="submission" date="2021-06" db="EMBL/GenBank/DDBJ databases">
        <authorList>
            <person name="Kallberg Y."/>
            <person name="Tangrot J."/>
            <person name="Rosling A."/>
        </authorList>
    </citation>
    <scope>NUCLEOTIDE SEQUENCE</scope>
    <source>
        <strain evidence="1">87-6 pot B 2015</strain>
    </source>
</reference>
<dbReference type="AlphaFoldDB" id="A0A9N9EC07"/>
<organism evidence="1 2">
    <name type="scientific">Funneliformis mosseae</name>
    <name type="common">Endomycorrhizal fungus</name>
    <name type="synonym">Glomus mosseae</name>
    <dbReference type="NCBI Taxonomy" id="27381"/>
    <lineage>
        <taxon>Eukaryota</taxon>
        <taxon>Fungi</taxon>
        <taxon>Fungi incertae sedis</taxon>
        <taxon>Mucoromycota</taxon>
        <taxon>Glomeromycotina</taxon>
        <taxon>Glomeromycetes</taxon>
        <taxon>Glomerales</taxon>
        <taxon>Glomeraceae</taxon>
        <taxon>Funneliformis</taxon>
    </lineage>
</organism>
<feature type="non-terminal residue" evidence="1">
    <location>
        <position position="206"/>
    </location>
</feature>
<name>A0A9N9EC07_FUNMO</name>
<gene>
    <name evidence="1" type="ORF">FMOSSE_LOCUS12290</name>
</gene>
<keyword evidence="2" id="KW-1185">Reference proteome</keyword>
<sequence>MSDTNLQDIFDNFDYVPNDYDDLESIAFAESLTLESVVGSIGSDNSALNYDIEMPFLFNNANFERARTLIEEDENNDIFLLKDIDTDTEVDVNTSTISIFDSESTTSGSTDGNEYFVIDTTNASESLSECPILDINNGSIQCCSSHSERQRPLSQLIGAWKINPEIFQKAQIKNDLSTIGVCHSHFLYDQNQLHLPNTKKTRSIEK</sequence>
<comment type="caution">
    <text evidence="1">The sequence shown here is derived from an EMBL/GenBank/DDBJ whole genome shotgun (WGS) entry which is preliminary data.</text>
</comment>
<evidence type="ECO:0000313" key="2">
    <source>
        <dbReference type="Proteomes" id="UP000789375"/>
    </source>
</evidence>
<dbReference type="Proteomes" id="UP000789375">
    <property type="component" value="Unassembled WGS sequence"/>
</dbReference>
<proteinExistence type="predicted"/>